<feature type="transmembrane region" description="Helical" evidence="1">
    <location>
        <begin position="36"/>
        <end position="58"/>
    </location>
</feature>
<keyword evidence="1" id="KW-1133">Transmembrane helix</keyword>
<dbReference type="EMBL" id="GGFL01008012">
    <property type="protein sequence ID" value="MBW72190.1"/>
    <property type="molecule type" value="Transcribed_RNA"/>
</dbReference>
<proteinExistence type="predicted"/>
<name>A0A2M4D3P2_ANODA</name>
<evidence type="ECO:0000313" key="2">
    <source>
        <dbReference type="EMBL" id="MBW72190.1"/>
    </source>
</evidence>
<reference evidence="2" key="1">
    <citation type="submission" date="2018-01" db="EMBL/GenBank/DDBJ databases">
        <title>An insight into the sialome of Amazonian anophelines.</title>
        <authorList>
            <person name="Ribeiro J.M."/>
            <person name="Scarpassa V."/>
            <person name="Calvo E."/>
        </authorList>
    </citation>
    <scope>NUCLEOTIDE SEQUENCE</scope>
</reference>
<evidence type="ECO:0000256" key="1">
    <source>
        <dbReference type="SAM" id="Phobius"/>
    </source>
</evidence>
<protein>
    <submittedName>
        <fullName evidence="2">Uncharacterized protein</fullName>
    </submittedName>
</protein>
<dbReference type="AlphaFoldDB" id="A0A2M4D3P2"/>
<organism evidence="2">
    <name type="scientific">Anopheles darlingi</name>
    <name type="common">Mosquito</name>
    <dbReference type="NCBI Taxonomy" id="43151"/>
    <lineage>
        <taxon>Eukaryota</taxon>
        <taxon>Metazoa</taxon>
        <taxon>Ecdysozoa</taxon>
        <taxon>Arthropoda</taxon>
        <taxon>Hexapoda</taxon>
        <taxon>Insecta</taxon>
        <taxon>Pterygota</taxon>
        <taxon>Neoptera</taxon>
        <taxon>Endopterygota</taxon>
        <taxon>Diptera</taxon>
        <taxon>Nematocera</taxon>
        <taxon>Culicoidea</taxon>
        <taxon>Culicidae</taxon>
        <taxon>Anophelinae</taxon>
        <taxon>Anopheles</taxon>
    </lineage>
</organism>
<sequence length="108" mass="11780">MADAVIVVVVAAVRHSSSWLPCACVCVYGDMIRSTYILSTGGIVGTALCALACLSLYLSGSFFFILRLQWGAHVSCFILWCASRVSISIVYFCRSSWKTRELAGVPYI</sequence>
<keyword evidence="1" id="KW-0812">Transmembrane</keyword>
<feature type="transmembrane region" description="Helical" evidence="1">
    <location>
        <begin position="70"/>
        <end position="93"/>
    </location>
</feature>
<keyword evidence="1" id="KW-0472">Membrane</keyword>
<accession>A0A2M4D3P2</accession>